<dbReference type="InterPro" id="IPR027417">
    <property type="entry name" value="P-loop_NTPase"/>
</dbReference>
<evidence type="ECO:0000313" key="11">
    <source>
        <dbReference type="EMBL" id="SYW77788.1"/>
    </source>
</evidence>
<feature type="compositionally biased region" description="Basic and acidic residues" evidence="9">
    <location>
        <begin position="173"/>
        <end position="187"/>
    </location>
</feature>
<dbReference type="GO" id="GO:0008023">
    <property type="term" value="C:transcription elongation factor complex"/>
    <property type="evidence" value="ECO:0007669"/>
    <property type="project" value="TreeGrafter"/>
</dbReference>
<feature type="region of interest" description="Disordered" evidence="9">
    <location>
        <begin position="468"/>
        <end position="535"/>
    </location>
</feature>
<keyword evidence="13" id="KW-1185">Reference proteome</keyword>
<protein>
    <recommendedName>
        <fullName evidence="5">Elongator complex protein 4</fullName>
    </recommendedName>
</protein>
<dbReference type="PANTHER" id="PTHR12896:SF1">
    <property type="entry name" value="ELONGATOR COMPLEX PROTEIN 4"/>
    <property type="match status" value="1"/>
</dbReference>
<dbReference type="Pfam" id="PF05625">
    <property type="entry name" value="PAXNEB"/>
    <property type="match status" value="1"/>
</dbReference>
<gene>
    <name evidence="11" type="ORF">UBRO2_01980</name>
    <name evidence="10" type="ORF">UBRO_01108</name>
</gene>
<evidence type="ECO:0000256" key="9">
    <source>
        <dbReference type="SAM" id="MobiDB-lite"/>
    </source>
</evidence>
<evidence type="ECO:0000256" key="3">
    <source>
        <dbReference type="ARBA" id="ARBA00005043"/>
    </source>
</evidence>
<organism evidence="10 12">
    <name type="scientific">Ustilago bromivora</name>
    <dbReference type="NCBI Taxonomy" id="307758"/>
    <lineage>
        <taxon>Eukaryota</taxon>
        <taxon>Fungi</taxon>
        <taxon>Dikarya</taxon>
        <taxon>Basidiomycota</taxon>
        <taxon>Ustilaginomycotina</taxon>
        <taxon>Ustilaginomycetes</taxon>
        <taxon>Ustilaginales</taxon>
        <taxon>Ustilaginaceae</taxon>
        <taxon>Ustilago</taxon>
    </lineage>
</organism>
<accession>A0A1K0FUY9</accession>
<evidence type="ECO:0000256" key="8">
    <source>
        <dbReference type="ARBA" id="ARBA00023242"/>
    </source>
</evidence>
<evidence type="ECO:0000256" key="7">
    <source>
        <dbReference type="ARBA" id="ARBA00022694"/>
    </source>
</evidence>
<keyword evidence="6" id="KW-0963">Cytoplasm</keyword>
<name>A0A1K0FUY9_9BASI</name>
<dbReference type="Proteomes" id="UP000179920">
    <property type="component" value="Chromosome I"/>
</dbReference>
<dbReference type="GO" id="GO:0033588">
    <property type="term" value="C:elongator holoenzyme complex"/>
    <property type="evidence" value="ECO:0007669"/>
    <property type="project" value="InterPro"/>
</dbReference>
<evidence type="ECO:0000256" key="1">
    <source>
        <dbReference type="ARBA" id="ARBA00004123"/>
    </source>
</evidence>
<feature type="compositionally biased region" description="Low complexity" evidence="9">
    <location>
        <begin position="147"/>
        <end position="158"/>
    </location>
</feature>
<dbReference type="InterPro" id="IPR008728">
    <property type="entry name" value="Elongator_complex_protein_4"/>
</dbReference>
<dbReference type="GO" id="GO:0002098">
    <property type="term" value="P:tRNA wobble uridine modification"/>
    <property type="evidence" value="ECO:0007669"/>
    <property type="project" value="InterPro"/>
</dbReference>
<feature type="compositionally biased region" description="Low complexity" evidence="9">
    <location>
        <begin position="487"/>
        <end position="500"/>
    </location>
</feature>
<evidence type="ECO:0000256" key="2">
    <source>
        <dbReference type="ARBA" id="ARBA00004496"/>
    </source>
</evidence>
<dbReference type="OrthoDB" id="289162at2759"/>
<dbReference type="EMBL" id="LT558117">
    <property type="protein sequence ID" value="SAM59174.1"/>
    <property type="molecule type" value="Genomic_DNA"/>
</dbReference>
<comment type="subcellular location">
    <subcellularLocation>
        <location evidence="2">Cytoplasm</location>
    </subcellularLocation>
    <subcellularLocation>
        <location evidence="1">Nucleus</location>
    </subcellularLocation>
</comment>
<dbReference type="UniPathway" id="UPA00988"/>
<evidence type="ECO:0000256" key="4">
    <source>
        <dbReference type="ARBA" id="ARBA00007573"/>
    </source>
</evidence>
<feature type="region of interest" description="Disordered" evidence="9">
    <location>
        <begin position="570"/>
        <end position="605"/>
    </location>
</feature>
<evidence type="ECO:0000313" key="10">
    <source>
        <dbReference type="EMBL" id="SAM59174.1"/>
    </source>
</evidence>
<dbReference type="EMBL" id="ULHB01000028">
    <property type="protein sequence ID" value="SYW77788.1"/>
    <property type="molecule type" value="Genomic_DNA"/>
</dbReference>
<reference evidence="12" key="2">
    <citation type="submission" date="2016-04" db="EMBL/GenBank/DDBJ databases">
        <authorList>
            <person name="Guldener U."/>
            <person name="Guldener U."/>
        </authorList>
    </citation>
    <scope>NUCLEOTIDE SEQUENCE [LARGE SCALE GENOMIC DNA]</scope>
    <source>
        <strain evidence="12">UB2112</strain>
    </source>
</reference>
<dbReference type="Proteomes" id="UP000658997">
    <property type="component" value="Unassembled WGS sequence"/>
</dbReference>
<dbReference type="PANTHER" id="PTHR12896">
    <property type="entry name" value="PAX6 NEIGHBOR PROTEIN PAXNEB"/>
    <property type="match status" value="1"/>
</dbReference>
<dbReference type="AlphaFoldDB" id="A0A1K0FUY9"/>
<reference evidence="11" key="3">
    <citation type="submission" date="2018-08" db="EMBL/GenBank/DDBJ databases">
        <authorList>
            <person name="Guldener U."/>
        </authorList>
    </citation>
    <scope>NUCLEOTIDE SEQUENCE</scope>
    <source>
        <strain evidence="11">UB2</strain>
    </source>
</reference>
<dbReference type="Gene3D" id="3.40.50.300">
    <property type="entry name" value="P-loop containing nucleotide triphosphate hydrolases"/>
    <property type="match status" value="1"/>
</dbReference>
<evidence type="ECO:0000313" key="13">
    <source>
        <dbReference type="Proteomes" id="UP000658997"/>
    </source>
</evidence>
<evidence type="ECO:0000313" key="12">
    <source>
        <dbReference type="Proteomes" id="UP000179920"/>
    </source>
</evidence>
<comment type="similarity">
    <text evidence="4">Belongs to the ELP4 family.</text>
</comment>
<keyword evidence="7" id="KW-0819">tRNA processing</keyword>
<sequence>MSSFKRRVNTSSSNSNAPLPAGVKPSSFSSPVPLVSTGVPALDDLLSGGGLSSGSSLLILPASGTAAQSAAQIGSSSSTPSATAETDHAARTAAEPYVELLLGYSVAQGIASGHHGVILGEDVGGLVGGLMARAGDSDDQLLAQLGAAKQQQGEAAEGPSEHLDTVNDEDEQEAKGVEAEARESKAQREREMKIAWRYHNMKQFNTTVNEASSGNEPAPFCQTFDLSKRMDGRILQHAVDSGKLETVDTSEAGEENAYEVAYNRIAAAAERCRKMQQPGAAPPVLRIAIRALGSSVWTVSPGQTAHSEVIRFLNRLKRLLRSLSLVDSTSRTAAIPAIATISISSFLLTPPTAAHSSVNLAHRMVHSVDAAVSLSAFASSPALRSAFSAYTGAFKVLKTPAVGTLTNPSIRSSVLRGMGTGAGVGGAKSGGTGGGGEGGAGGGENNLAFKVTRKRLVIETLHLDVEGGVSERRTKPPKNMDASLAPKSGASTTSASSATGEESKSEKVKPAGPSCVKRQPAAAAQEVPAGSGARPKFGGLASLRQRGLAAKAAAEGSGSAVSQKEYAVEVDTDTHNHAHSHSHGQLQRRQPTNRVANTRAEDLEF</sequence>
<comment type="pathway">
    <text evidence="3">tRNA modification; 5-methoxycarbonylmethyl-2-thiouridine-tRNA biosynthesis.</text>
</comment>
<evidence type="ECO:0000256" key="6">
    <source>
        <dbReference type="ARBA" id="ARBA00022490"/>
    </source>
</evidence>
<reference evidence="10" key="1">
    <citation type="submission" date="2016-04" db="EMBL/GenBank/DDBJ databases">
        <authorList>
            <person name="Evans L.H."/>
            <person name="Alamgir A."/>
            <person name="Owens N."/>
            <person name="Weber N.D."/>
            <person name="Virtaneva K."/>
            <person name="Barbian K."/>
            <person name="Babar A."/>
            <person name="Rosenke K."/>
        </authorList>
    </citation>
    <scope>NUCLEOTIDE SEQUENCE</scope>
    <source>
        <strain evidence="10">UB2112</strain>
    </source>
</reference>
<keyword evidence="8" id="KW-0539">Nucleus</keyword>
<feature type="compositionally biased region" description="Polar residues" evidence="9">
    <location>
        <begin position="583"/>
        <end position="596"/>
    </location>
</feature>
<feature type="region of interest" description="Disordered" evidence="9">
    <location>
        <begin position="147"/>
        <end position="187"/>
    </location>
</feature>
<dbReference type="GO" id="GO:0005737">
    <property type="term" value="C:cytoplasm"/>
    <property type="evidence" value="ECO:0007669"/>
    <property type="project" value="UniProtKB-SubCell"/>
</dbReference>
<proteinExistence type="inferred from homology"/>
<evidence type="ECO:0000256" key="5">
    <source>
        <dbReference type="ARBA" id="ARBA00020265"/>
    </source>
</evidence>
<feature type="region of interest" description="Disordered" evidence="9">
    <location>
        <begin position="1"/>
        <end position="27"/>
    </location>
</feature>